<dbReference type="AlphaFoldDB" id="A0A7S4V408"/>
<dbReference type="EMBL" id="HBNS01006318">
    <property type="protein sequence ID" value="CAE4588386.1"/>
    <property type="molecule type" value="Transcribed_RNA"/>
</dbReference>
<evidence type="ECO:0000313" key="1">
    <source>
        <dbReference type="EMBL" id="CAE4588386.1"/>
    </source>
</evidence>
<sequence>MIIFGSPDFHVSPKIFPGVARNSNHRKCLTLTSLQLWQFYSCFAFTVSFHLYLGKPTSRYIIAPYSFVDKEDPFDFANNGDDILFSVESFSRRNPSLFRIVLLILPQSAKI</sequence>
<name>A0A7S4V408_9STRA</name>
<accession>A0A7S4V408</accession>
<proteinExistence type="predicted"/>
<gene>
    <name evidence="1" type="ORF">DBRI00130_LOCUS5110</name>
</gene>
<organism evidence="1">
    <name type="scientific">Ditylum brightwellii</name>
    <dbReference type="NCBI Taxonomy" id="49249"/>
    <lineage>
        <taxon>Eukaryota</taxon>
        <taxon>Sar</taxon>
        <taxon>Stramenopiles</taxon>
        <taxon>Ochrophyta</taxon>
        <taxon>Bacillariophyta</taxon>
        <taxon>Mediophyceae</taxon>
        <taxon>Lithodesmiophycidae</taxon>
        <taxon>Lithodesmiales</taxon>
        <taxon>Lithodesmiaceae</taxon>
        <taxon>Ditylum</taxon>
    </lineage>
</organism>
<protein>
    <submittedName>
        <fullName evidence="1">Uncharacterized protein</fullName>
    </submittedName>
</protein>
<reference evidence="1" key="1">
    <citation type="submission" date="2021-01" db="EMBL/GenBank/DDBJ databases">
        <authorList>
            <person name="Corre E."/>
            <person name="Pelletier E."/>
            <person name="Niang G."/>
            <person name="Scheremetjew M."/>
            <person name="Finn R."/>
            <person name="Kale V."/>
            <person name="Holt S."/>
            <person name="Cochrane G."/>
            <person name="Meng A."/>
            <person name="Brown T."/>
            <person name="Cohen L."/>
        </authorList>
    </citation>
    <scope>NUCLEOTIDE SEQUENCE</scope>
    <source>
        <strain evidence="1">GSO104</strain>
    </source>
</reference>